<protein>
    <submittedName>
        <fullName evidence="1">Uncharacterized protein</fullName>
    </submittedName>
</protein>
<feature type="non-terminal residue" evidence="1">
    <location>
        <position position="108"/>
    </location>
</feature>
<reference evidence="1" key="1">
    <citation type="submission" date="2021-02" db="EMBL/GenBank/DDBJ databases">
        <authorList>
            <person name="Nowell W R."/>
        </authorList>
    </citation>
    <scope>NUCLEOTIDE SEQUENCE</scope>
</reference>
<evidence type="ECO:0000313" key="2">
    <source>
        <dbReference type="Proteomes" id="UP000663851"/>
    </source>
</evidence>
<organism evidence="1 2">
    <name type="scientific">Rotaria socialis</name>
    <dbReference type="NCBI Taxonomy" id="392032"/>
    <lineage>
        <taxon>Eukaryota</taxon>
        <taxon>Metazoa</taxon>
        <taxon>Spiralia</taxon>
        <taxon>Gnathifera</taxon>
        <taxon>Rotifera</taxon>
        <taxon>Eurotatoria</taxon>
        <taxon>Bdelloidea</taxon>
        <taxon>Philodinida</taxon>
        <taxon>Philodinidae</taxon>
        <taxon>Rotaria</taxon>
    </lineage>
</organism>
<evidence type="ECO:0000313" key="1">
    <source>
        <dbReference type="EMBL" id="CAF4618515.1"/>
    </source>
</evidence>
<sequence>MEKEQKEQEGELSKRAIIIGTPQTPFLTMPRVKRTQASFLRTVTGTERRLYISNIFTKSTALVTTIRPIFVTNPENETQQGTTPLFFFYSNIASINTRIRMSCSSLNT</sequence>
<proteinExistence type="predicted"/>
<dbReference type="EMBL" id="CAJOBO010014492">
    <property type="protein sequence ID" value="CAF4618515.1"/>
    <property type="molecule type" value="Genomic_DNA"/>
</dbReference>
<dbReference type="Proteomes" id="UP000663851">
    <property type="component" value="Unassembled WGS sequence"/>
</dbReference>
<comment type="caution">
    <text evidence="1">The sequence shown here is derived from an EMBL/GenBank/DDBJ whole genome shotgun (WGS) entry which is preliminary data.</text>
</comment>
<accession>A0A821D9A7</accession>
<name>A0A821D9A7_9BILA</name>
<dbReference type="AlphaFoldDB" id="A0A821D9A7"/>
<gene>
    <name evidence="1" type="ORF">HFQ381_LOCUS34273</name>
</gene>